<comment type="caution">
    <text evidence="1">The sequence shown here is derived from an EMBL/GenBank/DDBJ whole genome shotgun (WGS) entry which is preliminary data.</text>
</comment>
<name>A0A9E4N398_9GAMM</name>
<evidence type="ECO:0000313" key="2">
    <source>
        <dbReference type="Proteomes" id="UP000886667"/>
    </source>
</evidence>
<proteinExistence type="predicted"/>
<accession>A0A9E4N398</accession>
<gene>
    <name evidence="1" type="ORF">JAZ07_01380</name>
</gene>
<organism evidence="1 2">
    <name type="scientific">Candidatus Thiodiazotropha taylori</name>
    <dbReference type="NCBI Taxonomy" id="2792791"/>
    <lineage>
        <taxon>Bacteria</taxon>
        <taxon>Pseudomonadati</taxon>
        <taxon>Pseudomonadota</taxon>
        <taxon>Gammaproteobacteria</taxon>
        <taxon>Chromatiales</taxon>
        <taxon>Sedimenticolaceae</taxon>
        <taxon>Candidatus Thiodiazotropha</taxon>
    </lineage>
</organism>
<reference evidence="1" key="1">
    <citation type="journal article" date="2021" name="Proc. Natl. Acad. Sci. U.S.A.">
        <title>Global biogeography of chemosynthetic symbionts reveals both localized and globally distributed symbiont groups. .</title>
        <authorList>
            <person name="Osvatic J.T."/>
            <person name="Wilkins L.G.E."/>
            <person name="Leibrecht L."/>
            <person name="Leray M."/>
            <person name="Zauner S."/>
            <person name="Polzin J."/>
            <person name="Camacho Y."/>
            <person name="Gros O."/>
            <person name="van Gils J.A."/>
            <person name="Eisen J.A."/>
            <person name="Petersen J.M."/>
            <person name="Yuen B."/>
        </authorList>
    </citation>
    <scope>NUCLEOTIDE SEQUENCE</scope>
    <source>
        <strain evidence="1">MAGclacostrist064TRANS</strain>
    </source>
</reference>
<protein>
    <submittedName>
        <fullName evidence="1">Uncharacterized protein</fullName>
    </submittedName>
</protein>
<dbReference type="EMBL" id="JAEPCM010000016">
    <property type="protein sequence ID" value="MCG7944979.1"/>
    <property type="molecule type" value="Genomic_DNA"/>
</dbReference>
<evidence type="ECO:0000313" key="1">
    <source>
        <dbReference type="EMBL" id="MCG7944979.1"/>
    </source>
</evidence>
<dbReference type="AlphaFoldDB" id="A0A9E4N398"/>
<dbReference type="Proteomes" id="UP000886667">
    <property type="component" value="Unassembled WGS sequence"/>
</dbReference>
<sequence>MAANIIDTMIIFRILKKLTTPWEKTKAFQTGVIDKKGKILVKPRDRTSEQKKAYTILDRLVFNLKRLLAKAPGGSTQLASYISALALIKEHVENEYNKETSQVLMERLEEQNIVKNAFKEHDISTPEGFMDAFEEAMMQEMTVSGASFGGAMSGAGDNNTINNTGRAGFDPVLGKKKKKVAEKILNRRI</sequence>